<dbReference type="Pfam" id="PF00082">
    <property type="entry name" value="Peptidase_S8"/>
    <property type="match status" value="1"/>
</dbReference>
<keyword evidence="3" id="KW-0720">Serine protease</keyword>
<accession>A0ABY8GHR6</accession>
<protein>
    <submittedName>
        <fullName evidence="5">S8 family serine peptidase</fullName>
    </submittedName>
</protein>
<dbReference type="PANTHER" id="PTHR42884:SF14">
    <property type="entry name" value="NEUROENDOCRINE CONVERTASE 1"/>
    <property type="match status" value="1"/>
</dbReference>
<reference evidence="5 6" key="1">
    <citation type="submission" date="2022-02" db="EMBL/GenBank/DDBJ databases">
        <title>Phenotypic, genotypic and serological characterization of Edwardsiella ictaluri from catfish and ornamental fish species.</title>
        <authorList>
            <person name="Rose D."/>
            <person name="Tekedar H.C."/>
            <person name="Waldbieser G.C."/>
            <person name="Aarattuthodi S."/>
            <person name="Griffin M.J."/>
        </authorList>
    </citation>
    <scope>NUCLEOTIDE SEQUENCE [LARGE SCALE GENOMIC DNA]</scope>
    <source>
        <strain evidence="5 6">13 TAL-140 K3</strain>
    </source>
</reference>
<evidence type="ECO:0000256" key="1">
    <source>
        <dbReference type="ARBA" id="ARBA00022670"/>
    </source>
</evidence>
<organism evidence="5 6">
    <name type="scientific">Edwardsiella ictaluri</name>
    <dbReference type="NCBI Taxonomy" id="67780"/>
    <lineage>
        <taxon>Bacteria</taxon>
        <taxon>Pseudomonadati</taxon>
        <taxon>Pseudomonadota</taxon>
        <taxon>Gammaproteobacteria</taxon>
        <taxon>Enterobacterales</taxon>
        <taxon>Hafniaceae</taxon>
        <taxon>Edwardsiella</taxon>
    </lineage>
</organism>
<dbReference type="Gene3D" id="3.40.50.200">
    <property type="entry name" value="Peptidase S8/S53 domain"/>
    <property type="match status" value="1"/>
</dbReference>
<keyword evidence="6" id="KW-1185">Reference proteome</keyword>
<proteinExistence type="predicted"/>
<dbReference type="Proteomes" id="UP001222680">
    <property type="component" value="Chromosome"/>
</dbReference>
<sequence length="399" mass="43485">MDFNSNAKYHAQWHLHGGGFGYCNVKNIGAWELLDGYGDDSVVIGFADDGCLLSAVDADYSNKFIAAAFFDGNKLVTGTPRRLFNNMYLSGFRHGTALASIIASPLSLTLPLGVAPGCRRLPIRWGFNNGFSITQDGFQQMLLFVSDKIDVFVNCWSRLPIMNFNEETVSMIRTLERSGGRRGKGILFIWAAGNSGCPIDYYSDTSVVFDGIVKDDGFFYDGRASKYFHHSLVNIDNVLMVSSVDCYGKRSHYSCYGSGISICAPSNNKHRFGAKLYSEKGLTTRSADFTGMTNNFKGTSGSAAIVGGVAGLVISANKNLYATDVASIIKSTASKHLNFSSYPTTIFSCGKHKAIRFSDGVVSEYIRGEFDGQGWSPWFGYGLVNSCDAVKYAITKSLS</sequence>
<evidence type="ECO:0000313" key="5">
    <source>
        <dbReference type="EMBL" id="WFN97062.1"/>
    </source>
</evidence>
<dbReference type="PANTHER" id="PTHR42884">
    <property type="entry name" value="PROPROTEIN CONVERTASE SUBTILISIN/KEXIN-RELATED"/>
    <property type="match status" value="1"/>
</dbReference>
<evidence type="ECO:0000256" key="3">
    <source>
        <dbReference type="ARBA" id="ARBA00022825"/>
    </source>
</evidence>
<evidence type="ECO:0000256" key="2">
    <source>
        <dbReference type="ARBA" id="ARBA00022801"/>
    </source>
</evidence>
<feature type="domain" description="Peptidase S8/S53" evidence="4">
    <location>
        <begin position="41"/>
        <end position="336"/>
    </location>
</feature>
<dbReference type="InterPro" id="IPR036852">
    <property type="entry name" value="Peptidase_S8/S53_dom_sf"/>
</dbReference>
<keyword evidence="2" id="KW-0378">Hydrolase</keyword>
<evidence type="ECO:0000259" key="4">
    <source>
        <dbReference type="Pfam" id="PF00082"/>
    </source>
</evidence>
<name>A0ABY8GHR6_EDWIC</name>
<dbReference type="RefSeq" id="WP_241772401.1">
    <property type="nucleotide sequence ID" value="NZ_CP113159.1"/>
</dbReference>
<dbReference type="EMBL" id="CP092014">
    <property type="protein sequence ID" value="WFN97062.1"/>
    <property type="molecule type" value="Genomic_DNA"/>
</dbReference>
<gene>
    <name evidence="5" type="ORF">MAY91_02770</name>
</gene>
<keyword evidence="1" id="KW-0645">Protease</keyword>
<dbReference type="InterPro" id="IPR000209">
    <property type="entry name" value="Peptidase_S8/S53_dom"/>
</dbReference>
<evidence type="ECO:0000313" key="6">
    <source>
        <dbReference type="Proteomes" id="UP001222680"/>
    </source>
</evidence>
<dbReference type="SUPFAM" id="SSF52743">
    <property type="entry name" value="Subtilisin-like"/>
    <property type="match status" value="1"/>
</dbReference>